<keyword evidence="2" id="KW-1185">Reference proteome</keyword>
<dbReference type="OrthoDB" id="9785445at2"/>
<dbReference type="Proteomes" id="UP000027192">
    <property type="component" value="Unassembled WGS sequence"/>
</dbReference>
<evidence type="ECO:0000313" key="2">
    <source>
        <dbReference type="Proteomes" id="UP000027192"/>
    </source>
</evidence>
<gene>
    <name evidence="1" type="ORF">EA58_06355</name>
</gene>
<name>A0A066RPE2_9GAMM</name>
<accession>A0A066RPE2</accession>
<dbReference type="EMBL" id="JMIB01000009">
    <property type="protein sequence ID" value="KDM92335.1"/>
    <property type="molecule type" value="Genomic_DNA"/>
</dbReference>
<organism evidence="1 2">
    <name type="scientific">Photobacterium galatheae</name>
    <dbReference type="NCBI Taxonomy" id="1654360"/>
    <lineage>
        <taxon>Bacteria</taxon>
        <taxon>Pseudomonadati</taxon>
        <taxon>Pseudomonadota</taxon>
        <taxon>Gammaproteobacteria</taxon>
        <taxon>Vibrionales</taxon>
        <taxon>Vibrionaceae</taxon>
        <taxon>Photobacterium</taxon>
    </lineage>
</organism>
<protein>
    <recommendedName>
        <fullName evidence="3">Cytochrome oxidase</fullName>
    </recommendedName>
</protein>
<comment type="caution">
    <text evidence="1">The sequence shown here is derived from an EMBL/GenBank/DDBJ whole genome shotgun (WGS) entry which is preliminary data.</text>
</comment>
<dbReference type="STRING" id="1654360.EA58_06355"/>
<sequence>MKKHLNLMLLLFAFVLPVVVAKLVLENHWYQGGVTNRGQLLAQPMASDWLAKPGKWQLIYLLPDVCDTRCQGALFNLRQVPLAMGAELDRLSTLVLVSAESRTELPDASNLVAEGGKVLAAPEPVLQELGRLEHGIEAIYIADPQGNVMLAYPLAEGKTQVLAQGKDILLDLKRLLKVSKIG</sequence>
<reference evidence="1 2" key="1">
    <citation type="submission" date="2014-04" db="EMBL/GenBank/DDBJ databases">
        <title>Draft genome sequence of Photobacterium halotolerans S2753: a solonamide, ngercheumicin and holomycin producer.</title>
        <authorList>
            <person name="Machado H.R."/>
            <person name="Gram L."/>
        </authorList>
    </citation>
    <scope>NUCLEOTIDE SEQUENCE [LARGE SCALE GENOMIC DNA]</scope>
    <source>
        <strain evidence="1 2">S2753</strain>
    </source>
</reference>
<proteinExistence type="predicted"/>
<evidence type="ECO:0000313" key="1">
    <source>
        <dbReference type="EMBL" id="KDM92335.1"/>
    </source>
</evidence>
<dbReference type="AlphaFoldDB" id="A0A066RPE2"/>
<evidence type="ECO:0008006" key="3">
    <source>
        <dbReference type="Google" id="ProtNLM"/>
    </source>
</evidence>
<dbReference type="RefSeq" id="WP_036750336.1">
    <property type="nucleotide sequence ID" value="NZ_JAGSGC010000015.1"/>
</dbReference>